<keyword evidence="3" id="KW-1185">Reference proteome</keyword>
<evidence type="ECO:0000256" key="1">
    <source>
        <dbReference type="ARBA" id="ARBA00022649"/>
    </source>
</evidence>
<reference evidence="2 3" key="1">
    <citation type="submission" date="2021-05" db="EMBL/GenBank/DDBJ databases">
        <title>Croceibacterium sp. LX-88 genome sequence.</title>
        <authorList>
            <person name="Luo X."/>
        </authorList>
    </citation>
    <scope>NUCLEOTIDE SEQUENCE [LARGE SCALE GENOMIC DNA]</scope>
    <source>
        <strain evidence="2 3">LX-88</strain>
    </source>
</reference>
<comment type="caution">
    <text evidence="2">The sequence shown here is derived from an EMBL/GenBank/DDBJ whole genome shotgun (WGS) entry which is preliminary data.</text>
</comment>
<name>A0ABS5W547_9SPHN</name>
<proteinExistence type="predicted"/>
<dbReference type="InterPro" id="IPR009956">
    <property type="entry name" value="Post-segregation_anti-tox_CcdA"/>
</dbReference>
<dbReference type="EMBL" id="JAHFVK010000001">
    <property type="protein sequence ID" value="MBT2133509.1"/>
    <property type="molecule type" value="Genomic_DNA"/>
</dbReference>
<sequence length="84" mass="9319">MPQAALAKTTPSSRRPTNVSLGREHLEAARELGINISQACERGLVETIAEVRASQWTEANREALDSYNAYVEAHGLPLEKQRLF</sequence>
<protein>
    <submittedName>
        <fullName evidence="2">Type II toxin-antitoxin system CcdA family antitoxin</fullName>
    </submittedName>
</protein>
<keyword evidence="1" id="KW-1277">Toxin-antitoxin system</keyword>
<dbReference type="Proteomes" id="UP000811255">
    <property type="component" value="Unassembled WGS sequence"/>
</dbReference>
<dbReference type="RefSeq" id="WP_214534751.1">
    <property type="nucleotide sequence ID" value="NZ_JAHFVK010000001.1"/>
</dbReference>
<accession>A0ABS5W547</accession>
<dbReference type="Pfam" id="PF07362">
    <property type="entry name" value="CcdA"/>
    <property type="match status" value="1"/>
</dbReference>
<evidence type="ECO:0000313" key="2">
    <source>
        <dbReference type="EMBL" id="MBT2133509.1"/>
    </source>
</evidence>
<gene>
    <name evidence="2" type="ORF">KK137_04095</name>
</gene>
<organism evidence="2 3">
    <name type="scientific">Croceibacterium selenioxidans</name>
    <dbReference type="NCBI Taxonomy" id="2838833"/>
    <lineage>
        <taxon>Bacteria</taxon>
        <taxon>Pseudomonadati</taxon>
        <taxon>Pseudomonadota</taxon>
        <taxon>Alphaproteobacteria</taxon>
        <taxon>Sphingomonadales</taxon>
        <taxon>Erythrobacteraceae</taxon>
        <taxon>Croceibacterium</taxon>
    </lineage>
</organism>
<evidence type="ECO:0000313" key="3">
    <source>
        <dbReference type="Proteomes" id="UP000811255"/>
    </source>
</evidence>